<dbReference type="RefSeq" id="XP_037171092.1">
    <property type="nucleotide sequence ID" value="XM_037302513.1"/>
</dbReference>
<sequence>MDDGVVDIGRFHWSTSVEQSIKDREFESAKRLQIGKHGLLKTFFWEDFQPAILIGFHVEVDTRAVGMNFKVRKGLFISQRSLFNRVLISTGIINSDLTEGDIEGSGLGCEACDVIQRVEPDVRDLSRVIESQPLAAVPSLLP</sequence>
<dbReference type="OrthoDB" id="329835at2759"/>
<dbReference type="EMBL" id="JACCJC010000001">
    <property type="protein sequence ID" value="KAF6241852.1"/>
    <property type="molecule type" value="Genomic_DNA"/>
</dbReference>
<gene>
    <name evidence="1" type="ORF">HO173_000564</name>
</gene>
<organism evidence="1 2">
    <name type="scientific">Letharia columbiana</name>
    <dbReference type="NCBI Taxonomy" id="112416"/>
    <lineage>
        <taxon>Eukaryota</taxon>
        <taxon>Fungi</taxon>
        <taxon>Dikarya</taxon>
        <taxon>Ascomycota</taxon>
        <taxon>Pezizomycotina</taxon>
        <taxon>Lecanoromycetes</taxon>
        <taxon>OSLEUM clade</taxon>
        <taxon>Lecanoromycetidae</taxon>
        <taxon>Lecanorales</taxon>
        <taxon>Lecanorineae</taxon>
        <taxon>Parmeliaceae</taxon>
        <taxon>Letharia</taxon>
    </lineage>
</organism>
<evidence type="ECO:0000313" key="1">
    <source>
        <dbReference type="EMBL" id="KAF6241852.1"/>
    </source>
</evidence>
<accession>A0A8H6G7A3</accession>
<protein>
    <submittedName>
        <fullName evidence="1">Uncharacterized protein</fullName>
    </submittedName>
</protein>
<dbReference type="AlphaFoldDB" id="A0A8H6G7A3"/>
<reference evidence="1 2" key="1">
    <citation type="journal article" date="2020" name="Genomics">
        <title>Complete, high-quality genomes from long-read metagenomic sequencing of two wolf lichen thalli reveals enigmatic genome architecture.</title>
        <authorList>
            <person name="McKenzie S.K."/>
            <person name="Walston R.F."/>
            <person name="Allen J.L."/>
        </authorList>
    </citation>
    <scope>NUCLEOTIDE SEQUENCE [LARGE SCALE GENOMIC DNA]</scope>
    <source>
        <strain evidence="1">WasteWater2</strain>
    </source>
</reference>
<proteinExistence type="predicted"/>
<dbReference type="GeneID" id="59282243"/>
<evidence type="ECO:0000313" key="2">
    <source>
        <dbReference type="Proteomes" id="UP000578531"/>
    </source>
</evidence>
<dbReference type="Proteomes" id="UP000578531">
    <property type="component" value="Unassembled WGS sequence"/>
</dbReference>
<keyword evidence="2" id="KW-1185">Reference proteome</keyword>
<name>A0A8H6G7A3_9LECA</name>
<comment type="caution">
    <text evidence="1">The sequence shown here is derived from an EMBL/GenBank/DDBJ whole genome shotgun (WGS) entry which is preliminary data.</text>
</comment>